<dbReference type="RefSeq" id="XP_018001038.1">
    <property type="nucleotide sequence ID" value="XM_018148261.1"/>
</dbReference>
<comment type="subcellular location">
    <subcellularLocation>
        <location evidence="2">Mitochondrion</location>
    </subcellularLocation>
</comment>
<dbReference type="AlphaFoldDB" id="A0A0N1HBY9"/>
<feature type="domain" description="PPIase cyclophilin-type" evidence="9">
    <location>
        <begin position="78"/>
        <end position="227"/>
    </location>
</feature>
<dbReference type="GO" id="GO:0006457">
    <property type="term" value="P:protein folding"/>
    <property type="evidence" value="ECO:0007669"/>
    <property type="project" value="InterPro"/>
</dbReference>
<keyword evidence="11" id="KW-1185">Reference proteome</keyword>
<keyword evidence="4" id="KW-0809">Transit peptide</keyword>
<dbReference type="VEuPathDB" id="FungiDB:AB675_7860"/>
<accession>A0A0N1HBY9</accession>
<reference evidence="10 11" key="1">
    <citation type="submission" date="2015-06" db="EMBL/GenBank/DDBJ databases">
        <title>Draft genome of the ant-associated black yeast Phialophora attae CBS 131958.</title>
        <authorList>
            <person name="Moreno L.F."/>
            <person name="Stielow B.J."/>
            <person name="de Hoog S."/>
            <person name="Vicente V.A."/>
            <person name="Weiss V.A."/>
            <person name="de Vries M."/>
            <person name="Cruz L.M."/>
            <person name="Souza E.M."/>
        </authorList>
    </citation>
    <scope>NUCLEOTIDE SEQUENCE [LARGE SCALE GENOMIC DNA]</scope>
    <source>
        <strain evidence="10 11">CBS 131958</strain>
    </source>
</reference>
<organism evidence="10 11">
    <name type="scientific">Cyphellophora attinorum</name>
    <dbReference type="NCBI Taxonomy" id="1664694"/>
    <lineage>
        <taxon>Eukaryota</taxon>
        <taxon>Fungi</taxon>
        <taxon>Dikarya</taxon>
        <taxon>Ascomycota</taxon>
        <taxon>Pezizomycotina</taxon>
        <taxon>Eurotiomycetes</taxon>
        <taxon>Chaetothyriomycetidae</taxon>
        <taxon>Chaetothyriales</taxon>
        <taxon>Cyphellophoraceae</taxon>
        <taxon>Cyphellophora</taxon>
    </lineage>
</organism>
<dbReference type="InterPro" id="IPR002130">
    <property type="entry name" value="Cyclophilin-type_PPIase_dom"/>
</dbReference>
<evidence type="ECO:0000313" key="11">
    <source>
        <dbReference type="Proteomes" id="UP000038010"/>
    </source>
</evidence>
<keyword evidence="6" id="KW-0496">Mitochondrion</keyword>
<protein>
    <recommendedName>
        <fullName evidence="8">Peptidyl-prolyl cis-trans isomerase</fullName>
        <shortName evidence="8">PPIase</shortName>
        <ecNumber evidence="8">5.2.1.8</ecNumber>
    </recommendedName>
</protein>
<dbReference type="PROSITE" id="PS00170">
    <property type="entry name" value="CSA_PPIASE_1"/>
    <property type="match status" value="1"/>
</dbReference>
<proteinExistence type="inferred from homology"/>
<dbReference type="InterPro" id="IPR029000">
    <property type="entry name" value="Cyclophilin-like_dom_sf"/>
</dbReference>
<dbReference type="PANTHER" id="PTHR11071">
    <property type="entry name" value="PEPTIDYL-PROLYL CIS-TRANS ISOMERASE"/>
    <property type="match status" value="1"/>
</dbReference>
<evidence type="ECO:0000256" key="6">
    <source>
        <dbReference type="ARBA" id="ARBA00023128"/>
    </source>
</evidence>
<comment type="caution">
    <text evidence="10">The sequence shown here is derived from an EMBL/GenBank/DDBJ whole genome shotgun (WGS) entry which is preliminary data.</text>
</comment>
<evidence type="ECO:0000256" key="2">
    <source>
        <dbReference type="ARBA" id="ARBA00004173"/>
    </source>
</evidence>
<dbReference type="GeneID" id="28740141"/>
<comment type="similarity">
    <text evidence="3 8">Belongs to the cyclophilin-type PPIase family.</text>
</comment>
<dbReference type="OrthoDB" id="193499at2759"/>
<dbReference type="Pfam" id="PF00160">
    <property type="entry name" value="Pro_isomerase"/>
    <property type="match status" value="1"/>
</dbReference>
<keyword evidence="5 8" id="KW-0697">Rotamase</keyword>
<keyword evidence="7 8" id="KW-0413">Isomerase</keyword>
<evidence type="ECO:0000256" key="1">
    <source>
        <dbReference type="ARBA" id="ARBA00000971"/>
    </source>
</evidence>
<evidence type="ECO:0000256" key="5">
    <source>
        <dbReference type="ARBA" id="ARBA00023110"/>
    </source>
</evidence>
<comment type="catalytic activity">
    <reaction evidence="1 8">
        <text>[protein]-peptidylproline (omega=180) = [protein]-peptidylproline (omega=0)</text>
        <dbReference type="Rhea" id="RHEA:16237"/>
        <dbReference type="Rhea" id="RHEA-COMP:10747"/>
        <dbReference type="Rhea" id="RHEA-COMP:10748"/>
        <dbReference type="ChEBI" id="CHEBI:83833"/>
        <dbReference type="ChEBI" id="CHEBI:83834"/>
        <dbReference type="EC" id="5.2.1.8"/>
    </reaction>
</comment>
<dbReference type="EC" id="5.2.1.8" evidence="8"/>
<dbReference type="GO" id="GO:0016018">
    <property type="term" value="F:cyclosporin A binding"/>
    <property type="evidence" value="ECO:0007669"/>
    <property type="project" value="TreeGrafter"/>
</dbReference>
<dbReference type="EMBL" id="LFJN01000010">
    <property type="protein sequence ID" value="KPI41075.1"/>
    <property type="molecule type" value="Genomic_DNA"/>
</dbReference>
<evidence type="ECO:0000256" key="8">
    <source>
        <dbReference type="RuleBase" id="RU363019"/>
    </source>
</evidence>
<dbReference type="GO" id="GO:0003755">
    <property type="term" value="F:peptidyl-prolyl cis-trans isomerase activity"/>
    <property type="evidence" value="ECO:0007669"/>
    <property type="project" value="UniProtKB-UniRule"/>
</dbReference>
<evidence type="ECO:0000256" key="3">
    <source>
        <dbReference type="ARBA" id="ARBA00007365"/>
    </source>
</evidence>
<name>A0A0N1HBY9_9EURO</name>
<comment type="function">
    <text evidence="8">PPIases accelerate the folding of proteins. It catalyzes the cis-trans isomerization of proline imidic peptide bonds in oligopeptides.</text>
</comment>
<dbReference type="InterPro" id="IPR020892">
    <property type="entry name" value="Cyclophilin-type_PPIase_CS"/>
</dbReference>
<dbReference type="FunFam" id="2.40.100.10:FF:000032">
    <property type="entry name" value="Peptidyl-prolyl cis-trans isomerase"/>
    <property type="match status" value="1"/>
</dbReference>
<evidence type="ECO:0000256" key="4">
    <source>
        <dbReference type="ARBA" id="ARBA00022946"/>
    </source>
</evidence>
<dbReference type="PRINTS" id="PR00153">
    <property type="entry name" value="CSAPPISMRASE"/>
</dbReference>
<evidence type="ECO:0000256" key="7">
    <source>
        <dbReference type="ARBA" id="ARBA00023235"/>
    </source>
</evidence>
<dbReference type="Proteomes" id="UP000038010">
    <property type="component" value="Unassembled WGS sequence"/>
</dbReference>
<dbReference type="PANTHER" id="PTHR11071:SF385">
    <property type="entry name" value="PEPTIDYL-PROLYL CIS-TRANS ISOMERASE"/>
    <property type="match status" value="1"/>
</dbReference>
<evidence type="ECO:0000313" key="10">
    <source>
        <dbReference type="EMBL" id="KPI41075.1"/>
    </source>
</evidence>
<dbReference type="Gene3D" id="2.40.100.10">
    <property type="entry name" value="Cyclophilin-like"/>
    <property type="match status" value="1"/>
</dbReference>
<sequence length="230" mass="25080">MAARLEPLSRSTFKSLRSSPLSTSFLHTNRNIPSTTFSARPFSSTPNKMVVNAWFDVEYTDAQTDKQVSSGAAQPHRGRINFKLYDDVVPKTVENFRALCTGEKGFGYKGSKFHRIIPQFMLQGGDFTRGNGTGGKSIYGEKFADENFKKQHTRPGLLSMANAGPNTNGSQFFITTVVTSWLDGKHVVFGEVADDEGMKIVKALEATGSGNGQVKLNFKPTIVDAGADGK</sequence>
<dbReference type="PROSITE" id="PS50072">
    <property type="entry name" value="CSA_PPIASE_2"/>
    <property type="match status" value="1"/>
</dbReference>
<dbReference type="SUPFAM" id="SSF50891">
    <property type="entry name" value="Cyclophilin-like"/>
    <property type="match status" value="1"/>
</dbReference>
<dbReference type="GO" id="GO:0005739">
    <property type="term" value="C:mitochondrion"/>
    <property type="evidence" value="ECO:0007669"/>
    <property type="project" value="UniProtKB-SubCell"/>
</dbReference>
<dbReference type="STRING" id="1664694.A0A0N1HBY9"/>
<evidence type="ECO:0000259" key="9">
    <source>
        <dbReference type="PROSITE" id="PS50072"/>
    </source>
</evidence>
<gene>
    <name evidence="10" type="ORF">AB675_7860</name>
</gene>